<reference evidence="1" key="2">
    <citation type="submission" date="2020-05" db="UniProtKB">
        <authorList>
            <consortium name="EnsemblMetazoa"/>
        </authorList>
    </citation>
    <scope>IDENTIFICATION</scope>
    <source>
        <strain evidence="1">WRAIR2</strain>
    </source>
</reference>
<reference evidence="2" key="1">
    <citation type="submission" date="2013-03" db="EMBL/GenBank/DDBJ databases">
        <title>The Genome Sequence of Anopheles dirus WRAIR2.</title>
        <authorList>
            <consortium name="The Broad Institute Genomics Platform"/>
            <person name="Neafsey D.E."/>
            <person name="Walton C."/>
            <person name="Walker B."/>
            <person name="Young S.K."/>
            <person name="Zeng Q."/>
            <person name="Gargeya S."/>
            <person name="Fitzgerald M."/>
            <person name="Haas B."/>
            <person name="Abouelleil A."/>
            <person name="Allen A.W."/>
            <person name="Alvarado L."/>
            <person name="Arachchi H.M."/>
            <person name="Berlin A.M."/>
            <person name="Chapman S.B."/>
            <person name="Gainer-Dewar J."/>
            <person name="Goldberg J."/>
            <person name="Griggs A."/>
            <person name="Gujja S."/>
            <person name="Hansen M."/>
            <person name="Howarth C."/>
            <person name="Imamovic A."/>
            <person name="Ireland A."/>
            <person name="Larimer J."/>
            <person name="McCowan C."/>
            <person name="Murphy C."/>
            <person name="Pearson M."/>
            <person name="Poon T.W."/>
            <person name="Priest M."/>
            <person name="Roberts A."/>
            <person name="Saif S."/>
            <person name="Shea T."/>
            <person name="Sisk P."/>
            <person name="Sykes S."/>
            <person name="Wortman J."/>
            <person name="Nusbaum C."/>
            <person name="Birren B."/>
        </authorList>
    </citation>
    <scope>NUCLEOTIDE SEQUENCE [LARGE SCALE GENOMIC DNA]</scope>
    <source>
        <strain evidence="2">WRAIR2</strain>
    </source>
</reference>
<dbReference type="AlphaFoldDB" id="A0A182NWS5"/>
<evidence type="ECO:0000313" key="1">
    <source>
        <dbReference type="EnsemblMetazoa" id="ADIR014336-PA"/>
    </source>
</evidence>
<dbReference type="Proteomes" id="UP000075884">
    <property type="component" value="Unassembled WGS sequence"/>
</dbReference>
<sequence>MCDLAARTECGVSTVKLRAKTSKRAHIERE</sequence>
<keyword evidence="2" id="KW-1185">Reference proteome</keyword>
<proteinExistence type="predicted"/>
<dbReference type="VEuPathDB" id="VectorBase:ADIR014336"/>
<protein>
    <submittedName>
        <fullName evidence="1">Uncharacterized protein</fullName>
    </submittedName>
</protein>
<accession>A0A182NWS5</accession>
<evidence type="ECO:0000313" key="2">
    <source>
        <dbReference type="Proteomes" id="UP000075884"/>
    </source>
</evidence>
<name>A0A182NWS5_9DIPT</name>
<organism evidence="1 2">
    <name type="scientific">Anopheles dirus</name>
    <dbReference type="NCBI Taxonomy" id="7168"/>
    <lineage>
        <taxon>Eukaryota</taxon>
        <taxon>Metazoa</taxon>
        <taxon>Ecdysozoa</taxon>
        <taxon>Arthropoda</taxon>
        <taxon>Hexapoda</taxon>
        <taxon>Insecta</taxon>
        <taxon>Pterygota</taxon>
        <taxon>Neoptera</taxon>
        <taxon>Endopterygota</taxon>
        <taxon>Diptera</taxon>
        <taxon>Nematocera</taxon>
        <taxon>Culicoidea</taxon>
        <taxon>Culicidae</taxon>
        <taxon>Anophelinae</taxon>
        <taxon>Anopheles</taxon>
    </lineage>
</organism>
<dbReference type="EnsemblMetazoa" id="ADIR014336-RA">
    <property type="protein sequence ID" value="ADIR014336-PA"/>
    <property type="gene ID" value="ADIR014336"/>
</dbReference>